<dbReference type="EMBL" id="SELW01000218">
    <property type="protein sequence ID" value="TID30040.1"/>
    <property type="molecule type" value="Genomic_DNA"/>
</dbReference>
<dbReference type="GO" id="GO:0005681">
    <property type="term" value="C:spliceosomal complex"/>
    <property type="evidence" value="ECO:0007669"/>
    <property type="project" value="TreeGrafter"/>
</dbReference>
<dbReference type="PANTHER" id="PTHR12052:SF5">
    <property type="entry name" value="THIOREDOXIN-LIKE PROTEIN 4A"/>
    <property type="match status" value="1"/>
</dbReference>
<proteinExistence type="inferred from homology"/>
<organism evidence="10 11">
    <name type="scientific">Pichia inconspicua</name>
    <dbReference type="NCBI Taxonomy" id="52247"/>
    <lineage>
        <taxon>Eukaryota</taxon>
        <taxon>Fungi</taxon>
        <taxon>Dikarya</taxon>
        <taxon>Ascomycota</taxon>
        <taxon>Saccharomycotina</taxon>
        <taxon>Pichiomycetes</taxon>
        <taxon>Pichiales</taxon>
        <taxon>Pichiaceae</taxon>
        <taxon>Pichia</taxon>
    </lineage>
</organism>
<dbReference type="Proteomes" id="UP000307173">
    <property type="component" value="Unassembled WGS sequence"/>
</dbReference>
<comment type="caution">
    <text evidence="10">The sequence shown here is derived from an EMBL/GenBank/DDBJ whole genome shotgun (WGS) entry which is preliminary data.</text>
</comment>
<dbReference type="GO" id="GO:0005682">
    <property type="term" value="C:U5 snRNP"/>
    <property type="evidence" value="ECO:0007669"/>
    <property type="project" value="UniProtKB-UniRule"/>
</dbReference>
<keyword evidence="4 8" id="KW-0508">mRNA splicing</keyword>
<dbReference type="PANTHER" id="PTHR12052">
    <property type="entry name" value="THIOREDOXIN-LIKE PROTEN 4A, 4B"/>
    <property type="match status" value="1"/>
</dbReference>
<dbReference type="GO" id="GO:0046540">
    <property type="term" value="C:U4/U6 x U5 tri-snRNP complex"/>
    <property type="evidence" value="ECO:0007669"/>
    <property type="project" value="UniProtKB-UniRule"/>
</dbReference>
<reference evidence="10 11" key="1">
    <citation type="journal article" date="2019" name="Front. Genet.">
        <title>Whole-Genome Sequencing of the Opportunistic Yeast Pathogen Candida inconspicua Uncovers Its Hybrid Origin.</title>
        <authorList>
            <person name="Mixao V."/>
            <person name="Hansen A.P."/>
            <person name="Saus E."/>
            <person name="Boekhout T."/>
            <person name="Lass-Florl C."/>
            <person name="Gabaldon T."/>
        </authorList>
    </citation>
    <scope>NUCLEOTIDE SEQUENCE [LARGE SCALE GENOMIC DNA]</scope>
    <source>
        <strain evidence="10 11">CBS 180</strain>
    </source>
</reference>
<evidence type="ECO:0000256" key="2">
    <source>
        <dbReference type="ARBA" id="ARBA00008241"/>
    </source>
</evidence>
<dbReference type="SUPFAM" id="SSF52833">
    <property type="entry name" value="Thioredoxin-like"/>
    <property type="match status" value="1"/>
</dbReference>
<comment type="subcellular location">
    <subcellularLocation>
        <location evidence="1 8">Nucleus</location>
    </subcellularLocation>
</comment>
<comment type="similarity">
    <text evidence="2 8">Belongs to the DIM1 family.</text>
</comment>
<evidence type="ECO:0000256" key="8">
    <source>
        <dbReference type="PIRNR" id="PIRNR017199"/>
    </source>
</evidence>
<evidence type="ECO:0000256" key="5">
    <source>
        <dbReference type="ARBA" id="ARBA00023242"/>
    </source>
</evidence>
<evidence type="ECO:0000256" key="1">
    <source>
        <dbReference type="ARBA" id="ARBA00004123"/>
    </source>
</evidence>
<evidence type="ECO:0000256" key="4">
    <source>
        <dbReference type="ARBA" id="ARBA00023187"/>
    </source>
</evidence>
<dbReference type="PIRSF" id="PIRSF017199">
    <property type="entry name" value="mRNA_splic_U5"/>
    <property type="match status" value="1"/>
</dbReference>
<dbReference type="OrthoDB" id="147752at2759"/>
<feature type="disulfide bond" evidence="9">
    <location>
        <begin position="39"/>
        <end position="80"/>
    </location>
</feature>
<dbReference type="InterPro" id="IPR004123">
    <property type="entry name" value="Dim1"/>
</dbReference>
<keyword evidence="5 8" id="KW-0539">Nucleus</keyword>
<evidence type="ECO:0000256" key="3">
    <source>
        <dbReference type="ARBA" id="ARBA00022664"/>
    </source>
</evidence>
<name>A0A4V4NG01_9ASCO</name>
<gene>
    <name evidence="10" type="ORF">CANINC_001409</name>
</gene>
<protein>
    <recommendedName>
        <fullName evidence="7 8">Spliceosomal protein DIB1</fullName>
    </recommendedName>
</protein>
<accession>A0A4V4NG01</accession>
<keyword evidence="11" id="KW-1185">Reference proteome</keyword>
<dbReference type="AlphaFoldDB" id="A0A4V4NG01"/>
<dbReference type="Gene3D" id="3.40.30.10">
    <property type="entry name" value="Glutaredoxin"/>
    <property type="match status" value="1"/>
</dbReference>
<dbReference type="CDD" id="cd02954">
    <property type="entry name" value="DIM1"/>
    <property type="match status" value="1"/>
</dbReference>
<evidence type="ECO:0000313" key="10">
    <source>
        <dbReference type="EMBL" id="TID30040.1"/>
    </source>
</evidence>
<dbReference type="GO" id="GO:0000398">
    <property type="term" value="P:mRNA splicing, via spliceosome"/>
    <property type="evidence" value="ECO:0007669"/>
    <property type="project" value="UniProtKB-UniRule"/>
</dbReference>
<keyword evidence="3 8" id="KW-0507">mRNA processing</keyword>
<evidence type="ECO:0000313" key="11">
    <source>
        <dbReference type="Proteomes" id="UP000307173"/>
    </source>
</evidence>
<dbReference type="InterPro" id="IPR036249">
    <property type="entry name" value="Thioredoxin-like_sf"/>
</dbReference>
<sequence>MEAAFLQDLRSGWHVDQAILSESERIVIIRFGIPGTRECLLMDEKLAKMAPLVSRFAAVYTCDINTVTDFNDMYELREPCTIMFFYRNKHVMCDFGTGNNNQLDFVIEDVQELVDIVETIYRGAIKGRGLVIAPKDYSYLRRGRDD</sequence>
<dbReference type="Pfam" id="PF02966">
    <property type="entry name" value="DIM1"/>
    <property type="match status" value="1"/>
</dbReference>
<evidence type="ECO:0000256" key="6">
    <source>
        <dbReference type="ARBA" id="ARBA00055473"/>
    </source>
</evidence>
<dbReference type="FunFam" id="3.40.30.10:FF:000004">
    <property type="entry name" value="Spliceosomal protein DIB1"/>
    <property type="match status" value="1"/>
</dbReference>
<dbReference type="STRING" id="52247.A0A4V4NG01"/>
<evidence type="ECO:0000256" key="9">
    <source>
        <dbReference type="PIRSR" id="PIRSR017199-1"/>
    </source>
</evidence>
<dbReference type="SMART" id="SM01410">
    <property type="entry name" value="DIM1"/>
    <property type="match status" value="1"/>
</dbReference>
<evidence type="ECO:0000256" key="7">
    <source>
        <dbReference type="ARBA" id="ARBA00067627"/>
    </source>
</evidence>
<comment type="function">
    <text evidence="6 8">Essential role in pre-mRNA splicing. Also essential for entry into mitosis (G2/M progression) as well as for chromosome segregation during mitosis.</text>
</comment>